<feature type="region of interest" description="Disordered" evidence="12">
    <location>
        <begin position="404"/>
        <end position="463"/>
    </location>
</feature>
<evidence type="ECO:0000256" key="1">
    <source>
        <dbReference type="ARBA" id="ARBA00004141"/>
    </source>
</evidence>
<evidence type="ECO:0000259" key="15">
    <source>
        <dbReference type="Pfam" id="PF07885"/>
    </source>
</evidence>
<feature type="domain" description="Ion transport" evidence="14">
    <location>
        <begin position="81"/>
        <end position="310"/>
    </location>
</feature>
<dbReference type="PRINTS" id="PR00169">
    <property type="entry name" value="KCHANNEL"/>
</dbReference>
<keyword evidence="9" id="KW-0406">Ion transport</keyword>
<dbReference type="Gene3D" id="1.20.120.350">
    <property type="entry name" value="Voltage-gated potassium channels. Chain C"/>
    <property type="match status" value="1"/>
</dbReference>
<keyword evidence="6" id="KW-0851">Voltage-gated channel</keyword>
<dbReference type="Pfam" id="PF00520">
    <property type="entry name" value="Ion_trans"/>
    <property type="match status" value="1"/>
</dbReference>
<evidence type="ECO:0000256" key="13">
    <source>
        <dbReference type="SAM" id="Phobius"/>
    </source>
</evidence>
<keyword evidence="2" id="KW-0813">Transport</keyword>
<feature type="compositionally biased region" description="Polar residues" evidence="12">
    <location>
        <begin position="413"/>
        <end position="422"/>
    </location>
</feature>
<dbReference type="InterPro" id="IPR013099">
    <property type="entry name" value="K_chnl_dom"/>
</dbReference>
<keyword evidence="11" id="KW-0407">Ion channel</keyword>
<name>A0A409YBC5_9AGAR</name>
<evidence type="ECO:0000313" key="16">
    <source>
        <dbReference type="EMBL" id="PPR00316.1"/>
    </source>
</evidence>
<dbReference type="Gene3D" id="1.10.287.70">
    <property type="match status" value="2"/>
</dbReference>
<evidence type="ECO:0000256" key="7">
    <source>
        <dbReference type="ARBA" id="ARBA00022958"/>
    </source>
</evidence>
<feature type="region of interest" description="Disordered" evidence="12">
    <location>
        <begin position="504"/>
        <end position="535"/>
    </location>
</feature>
<dbReference type="Pfam" id="PF07885">
    <property type="entry name" value="Ion_trans_2"/>
    <property type="match status" value="1"/>
</dbReference>
<proteinExistence type="predicted"/>
<comment type="subcellular location">
    <subcellularLocation>
        <location evidence="1">Membrane</location>
        <topology evidence="1">Multi-pass membrane protein</topology>
    </subcellularLocation>
</comment>
<keyword evidence="8 13" id="KW-1133">Transmembrane helix</keyword>
<evidence type="ECO:0000256" key="12">
    <source>
        <dbReference type="SAM" id="MobiDB-lite"/>
    </source>
</evidence>
<feature type="transmembrane region" description="Helical" evidence="13">
    <location>
        <begin position="368"/>
        <end position="392"/>
    </location>
</feature>
<evidence type="ECO:0000313" key="17">
    <source>
        <dbReference type="Proteomes" id="UP000284842"/>
    </source>
</evidence>
<dbReference type="GO" id="GO:0008076">
    <property type="term" value="C:voltage-gated potassium channel complex"/>
    <property type="evidence" value="ECO:0007669"/>
    <property type="project" value="InterPro"/>
</dbReference>
<feature type="transmembrane region" description="Helical" evidence="13">
    <location>
        <begin position="303"/>
        <end position="324"/>
    </location>
</feature>
<comment type="caution">
    <text evidence="16">The sequence shown here is derived from an EMBL/GenBank/DDBJ whole genome shotgun (WGS) entry which is preliminary data.</text>
</comment>
<dbReference type="AlphaFoldDB" id="A0A409YBC5"/>
<evidence type="ECO:0000256" key="5">
    <source>
        <dbReference type="ARBA" id="ARBA00022826"/>
    </source>
</evidence>
<evidence type="ECO:0000259" key="14">
    <source>
        <dbReference type="Pfam" id="PF00520"/>
    </source>
</evidence>
<feature type="domain" description="Potassium channel" evidence="15">
    <location>
        <begin position="349"/>
        <end position="394"/>
    </location>
</feature>
<gene>
    <name evidence="16" type="ORF">CVT24_004603</name>
</gene>
<dbReference type="PANTHER" id="PTHR11537">
    <property type="entry name" value="VOLTAGE-GATED POTASSIUM CHANNEL"/>
    <property type="match status" value="1"/>
</dbReference>
<dbReference type="InParanoid" id="A0A409YBC5"/>
<reference evidence="16 17" key="1">
    <citation type="journal article" date="2018" name="Evol. Lett.">
        <title>Horizontal gene cluster transfer increased hallucinogenic mushroom diversity.</title>
        <authorList>
            <person name="Reynolds H.T."/>
            <person name="Vijayakumar V."/>
            <person name="Gluck-Thaler E."/>
            <person name="Korotkin H.B."/>
            <person name="Matheny P.B."/>
            <person name="Slot J.C."/>
        </authorList>
    </citation>
    <scope>NUCLEOTIDE SEQUENCE [LARGE SCALE GENOMIC DNA]</scope>
    <source>
        <strain evidence="16 17">2629</strain>
    </source>
</reference>
<evidence type="ECO:0008006" key="18">
    <source>
        <dbReference type="Google" id="ProtNLM"/>
    </source>
</evidence>
<evidence type="ECO:0000256" key="4">
    <source>
        <dbReference type="ARBA" id="ARBA00022692"/>
    </source>
</evidence>
<dbReference type="GO" id="GO:0005249">
    <property type="term" value="F:voltage-gated potassium channel activity"/>
    <property type="evidence" value="ECO:0007669"/>
    <property type="project" value="InterPro"/>
</dbReference>
<keyword evidence="7" id="KW-0630">Potassium</keyword>
<keyword evidence="4 13" id="KW-0812">Transmembrane</keyword>
<keyword evidence="3" id="KW-0633">Potassium transport</keyword>
<evidence type="ECO:0000256" key="6">
    <source>
        <dbReference type="ARBA" id="ARBA00022882"/>
    </source>
</evidence>
<evidence type="ECO:0000256" key="11">
    <source>
        <dbReference type="ARBA" id="ARBA00023303"/>
    </source>
</evidence>
<evidence type="ECO:0000256" key="2">
    <source>
        <dbReference type="ARBA" id="ARBA00022448"/>
    </source>
</evidence>
<dbReference type="PANTHER" id="PTHR11537:SF254">
    <property type="entry name" value="POTASSIUM VOLTAGE-GATED CHANNEL PROTEIN SHAB"/>
    <property type="match status" value="1"/>
</dbReference>
<evidence type="ECO:0000256" key="3">
    <source>
        <dbReference type="ARBA" id="ARBA00022538"/>
    </source>
</evidence>
<protein>
    <recommendedName>
        <fullName evidence="18">Ion transport domain-containing protein</fullName>
    </recommendedName>
</protein>
<dbReference type="InterPro" id="IPR027359">
    <property type="entry name" value="Volt_channel_dom_sf"/>
</dbReference>
<evidence type="ECO:0000256" key="9">
    <source>
        <dbReference type="ARBA" id="ARBA00023065"/>
    </source>
</evidence>
<organism evidence="16 17">
    <name type="scientific">Panaeolus cyanescens</name>
    <dbReference type="NCBI Taxonomy" id="181874"/>
    <lineage>
        <taxon>Eukaryota</taxon>
        <taxon>Fungi</taxon>
        <taxon>Dikarya</taxon>
        <taxon>Basidiomycota</taxon>
        <taxon>Agaricomycotina</taxon>
        <taxon>Agaricomycetes</taxon>
        <taxon>Agaricomycetidae</taxon>
        <taxon>Agaricales</taxon>
        <taxon>Agaricineae</taxon>
        <taxon>Galeropsidaceae</taxon>
        <taxon>Panaeolus</taxon>
    </lineage>
</organism>
<dbReference type="OrthoDB" id="415460at2759"/>
<dbReference type="InterPro" id="IPR005821">
    <property type="entry name" value="Ion_trans_dom"/>
</dbReference>
<dbReference type="EMBL" id="NHTK01001318">
    <property type="protein sequence ID" value="PPR00316.1"/>
    <property type="molecule type" value="Genomic_DNA"/>
</dbReference>
<sequence>MSASASIELNRVRPPPLTNTVHFFTTEDPPSPPSPSDPNAHEIFPNNAAYDVDDTVLTIYPLWKRNLYQLMEQPTSSRPAFIIHMATTFLIVASAFVTVLETVPAFHSIPTSAWFGVESFLVALFTVEYITRCVAWSNTLGSLFYWMICEPPLPLIVAIINDASAFIFFAFFNIMLHANHDYVIPTAFYGVVDLLSVLPYYIELMLQQDTSVYFRFSILRMFRLLRVFRPFRYNHTILLTIEVMFLSVRRSQHALFAIGFFVLMILTVFSTLLYFAERGTWDEVLGGFVNVDGDPTNFSSIPAAAWFVLVSTYPLFLLVPIITPSFNRLPFTVSSTSLPIQSISLTRRFTLLAITTVGYGEITPRSFLGRLITLPLLVFGLLLITLPSFVLGREFSHVWERMNRDKEKEDDSTNPNGYSRTPLSPIPLGGPYSSTYPSYPSYPPHPHGQNTPYPPAPRSARPDLSNMKLAQNQTELSRQIDRLGEVVEEQGVLIRRLVGMLERGGLGGALGEGERERERRSGEGLRERRSGEGKR</sequence>
<keyword evidence="10 13" id="KW-0472">Membrane</keyword>
<feature type="compositionally biased region" description="Basic and acidic residues" evidence="12">
    <location>
        <begin position="512"/>
        <end position="535"/>
    </location>
</feature>
<dbReference type="InterPro" id="IPR028325">
    <property type="entry name" value="VG_K_chnl"/>
</dbReference>
<feature type="compositionally biased region" description="Pro residues" evidence="12">
    <location>
        <begin position="440"/>
        <end position="457"/>
    </location>
</feature>
<feature type="transmembrane region" description="Helical" evidence="13">
    <location>
        <begin position="254"/>
        <end position="276"/>
    </location>
</feature>
<feature type="transmembrane region" description="Helical" evidence="13">
    <location>
        <begin position="112"/>
        <end position="131"/>
    </location>
</feature>
<feature type="region of interest" description="Disordered" evidence="12">
    <location>
        <begin position="20"/>
        <end position="40"/>
    </location>
</feature>
<dbReference type="SUPFAM" id="SSF81324">
    <property type="entry name" value="Voltage-gated potassium channels"/>
    <property type="match status" value="2"/>
</dbReference>
<accession>A0A409YBC5</accession>
<dbReference type="Proteomes" id="UP000284842">
    <property type="component" value="Unassembled WGS sequence"/>
</dbReference>
<evidence type="ECO:0000256" key="10">
    <source>
        <dbReference type="ARBA" id="ARBA00023136"/>
    </source>
</evidence>
<dbReference type="STRING" id="181874.A0A409YBC5"/>
<dbReference type="GO" id="GO:0001508">
    <property type="term" value="P:action potential"/>
    <property type="evidence" value="ECO:0007669"/>
    <property type="project" value="TreeGrafter"/>
</dbReference>
<evidence type="ECO:0000256" key="8">
    <source>
        <dbReference type="ARBA" id="ARBA00022989"/>
    </source>
</evidence>
<feature type="transmembrane region" description="Helical" evidence="13">
    <location>
        <begin position="152"/>
        <end position="176"/>
    </location>
</feature>
<keyword evidence="5" id="KW-0631">Potassium channel</keyword>
<feature type="transmembrane region" description="Helical" evidence="13">
    <location>
        <begin position="182"/>
        <end position="202"/>
    </location>
</feature>
<keyword evidence="17" id="KW-1185">Reference proteome</keyword>
<feature type="transmembrane region" description="Helical" evidence="13">
    <location>
        <begin position="80"/>
        <end position="100"/>
    </location>
</feature>